<dbReference type="Proteomes" id="UP000784294">
    <property type="component" value="Unassembled WGS sequence"/>
</dbReference>
<reference evidence="1" key="1">
    <citation type="submission" date="2018-11" db="EMBL/GenBank/DDBJ databases">
        <authorList>
            <consortium name="Pathogen Informatics"/>
        </authorList>
    </citation>
    <scope>NUCLEOTIDE SEQUENCE</scope>
</reference>
<dbReference type="EMBL" id="CAAALY010270518">
    <property type="protein sequence ID" value="VEL41677.1"/>
    <property type="molecule type" value="Genomic_DNA"/>
</dbReference>
<gene>
    <name evidence="1" type="ORF">PXEA_LOCUS35117</name>
</gene>
<proteinExistence type="predicted"/>
<protein>
    <submittedName>
        <fullName evidence="1">Uncharacterized protein</fullName>
    </submittedName>
</protein>
<keyword evidence="2" id="KW-1185">Reference proteome</keyword>
<dbReference type="AlphaFoldDB" id="A0A3S5BB54"/>
<sequence>MPTFSTRLERVGLRKGSLLRVDVRLGGLLRDQTDPFTTFHPICGFEKPECSTRCHGDETLVEPLRLT</sequence>
<comment type="caution">
    <text evidence="1">The sequence shown here is derived from an EMBL/GenBank/DDBJ whole genome shotgun (WGS) entry which is preliminary data.</text>
</comment>
<evidence type="ECO:0000313" key="2">
    <source>
        <dbReference type="Proteomes" id="UP000784294"/>
    </source>
</evidence>
<accession>A0A3S5BB54</accession>
<evidence type="ECO:0000313" key="1">
    <source>
        <dbReference type="EMBL" id="VEL41677.1"/>
    </source>
</evidence>
<organism evidence="1 2">
    <name type="scientific">Protopolystoma xenopodis</name>
    <dbReference type="NCBI Taxonomy" id="117903"/>
    <lineage>
        <taxon>Eukaryota</taxon>
        <taxon>Metazoa</taxon>
        <taxon>Spiralia</taxon>
        <taxon>Lophotrochozoa</taxon>
        <taxon>Platyhelminthes</taxon>
        <taxon>Monogenea</taxon>
        <taxon>Polyopisthocotylea</taxon>
        <taxon>Polystomatidea</taxon>
        <taxon>Polystomatidae</taxon>
        <taxon>Protopolystoma</taxon>
    </lineage>
</organism>
<name>A0A3S5BB54_9PLAT</name>